<proteinExistence type="predicted"/>
<gene>
    <name evidence="1" type="ORF">PLAM_0753</name>
    <name evidence="2" type="ORF">PLAM_3735</name>
    <name evidence="3" type="ORF">PLAM_3826</name>
    <name evidence="4" type="ORF">PLAM_mp0143</name>
</gene>
<evidence type="ECO:0000313" key="1">
    <source>
        <dbReference type="EMBL" id="CUM58720.1"/>
    </source>
</evidence>
<reference evidence="3" key="1">
    <citation type="submission" date="2015-09" db="EMBL/GenBank/DDBJ databases">
        <authorList>
            <person name="Jackson K.R."/>
            <person name="Lunt B.L."/>
            <person name="Fisher J.N.B."/>
            <person name="Gardner A.V."/>
            <person name="Bailey M.E."/>
            <person name="Deus L.M."/>
            <person name="Earl A.S."/>
            <person name="Gibby P.D."/>
            <person name="Hartmann K.A."/>
            <person name="Liu J.E."/>
            <person name="Manci A.M."/>
            <person name="Nielsen D.A."/>
            <person name="Solomon M.B."/>
            <person name="Breakwell D.P."/>
            <person name="Burnett S.H."/>
            <person name="Grose J.H."/>
        </authorList>
    </citation>
    <scope>NUCLEOTIDE SEQUENCE</scope>
    <source>
        <strain evidence="3">7805</strain>
    </source>
</reference>
<dbReference type="EMBL" id="LO018305">
    <property type="protein sequence ID" value="CUM62438.1"/>
    <property type="molecule type" value="Genomic_DNA"/>
</dbReference>
<sequence>MKMIPLFYQKHLKSQLSLAEYLFLQILVNILQSIKNVNLERLANGIPLPIKFESRRKRIQRFLSLPNLKIEKIWLPIIKEWLSIYFTKEEIIYVAINHWVYTFACD</sequence>
<name>A0A1J1JJR1_PLAAG</name>
<dbReference type="AlphaFoldDB" id="A0A1J1JJR1"/>
<dbReference type="EMBL" id="LO018304">
    <property type="protein sequence ID" value="CUM61701.1"/>
    <property type="molecule type" value="Genomic_DNA"/>
</dbReference>
<protein>
    <submittedName>
        <fullName evidence="3">Transposase</fullName>
    </submittedName>
</protein>
<organism evidence="3">
    <name type="scientific">Planktothrix agardhii</name>
    <name type="common">Oscillatoria agardhii</name>
    <dbReference type="NCBI Taxonomy" id="1160"/>
    <lineage>
        <taxon>Bacteria</taxon>
        <taxon>Bacillati</taxon>
        <taxon>Cyanobacteriota</taxon>
        <taxon>Cyanophyceae</taxon>
        <taxon>Oscillatoriophycideae</taxon>
        <taxon>Oscillatoriales</taxon>
        <taxon>Microcoleaceae</taxon>
        <taxon>Planktothrix</taxon>
    </lineage>
</organism>
<evidence type="ECO:0000313" key="3">
    <source>
        <dbReference type="EMBL" id="CUM61792.1"/>
    </source>
</evidence>
<evidence type="ECO:0000313" key="4">
    <source>
        <dbReference type="EMBL" id="CUM62438.1"/>
    </source>
</evidence>
<evidence type="ECO:0000313" key="2">
    <source>
        <dbReference type="EMBL" id="CUM61701.1"/>
    </source>
</evidence>
<dbReference type="EMBL" id="LO018304">
    <property type="protein sequence ID" value="CUM61792.1"/>
    <property type="molecule type" value="Genomic_DNA"/>
</dbReference>
<accession>A0A1J1JJR1</accession>
<dbReference type="EMBL" id="LO018304">
    <property type="protein sequence ID" value="CUM58720.1"/>
    <property type="molecule type" value="Genomic_DNA"/>
</dbReference>